<evidence type="ECO:0000313" key="2">
    <source>
        <dbReference type="Proteomes" id="UP001186944"/>
    </source>
</evidence>
<comment type="caution">
    <text evidence="1">The sequence shown here is derived from an EMBL/GenBank/DDBJ whole genome shotgun (WGS) entry which is preliminary data.</text>
</comment>
<dbReference type="AlphaFoldDB" id="A0AA88YM61"/>
<sequence length="303" mass="35021">HCRSLYNTFKAVFTITEHKSEVVIPDTFAKKVRKWLGNNEALFRSVSTQTILFIFNEYTREENVFNPLRDKRPMSVPEKPERQYIDELAEETSKTCDFCKYKLIQKAYNKNPIYKYPMFIWDLLPHAGASQVHPHVHAFLDTKRYQGAIENWRIASNLYNKDFPNRNYFSDLVSIHSALGLAVQYKSAVAFASLVPKKDNEVVVMCETPNDDFFTLMYFVYRAFLDDMEKLCYSSGIAFPSLDDNDVRGRLPAYARIITRGAVADIRSDISSLELFTSPNANTDPYKVIHYIKQSINKRSGAL</sequence>
<name>A0AA88YM61_PINIB</name>
<reference evidence="1" key="1">
    <citation type="submission" date="2019-08" db="EMBL/GenBank/DDBJ databases">
        <title>The improved chromosome-level genome for the pearl oyster Pinctada fucata martensii using PacBio sequencing and Hi-C.</title>
        <authorList>
            <person name="Zheng Z."/>
        </authorList>
    </citation>
    <scope>NUCLEOTIDE SEQUENCE</scope>
    <source>
        <strain evidence="1">ZZ-2019</strain>
        <tissue evidence="1">Adductor muscle</tissue>
    </source>
</reference>
<organism evidence="1 2">
    <name type="scientific">Pinctada imbricata</name>
    <name type="common">Atlantic pearl-oyster</name>
    <name type="synonym">Pinctada martensii</name>
    <dbReference type="NCBI Taxonomy" id="66713"/>
    <lineage>
        <taxon>Eukaryota</taxon>
        <taxon>Metazoa</taxon>
        <taxon>Spiralia</taxon>
        <taxon>Lophotrochozoa</taxon>
        <taxon>Mollusca</taxon>
        <taxon>Bivalvia</taxon>
        <taxon>Autobranchia</taxon>
        <taxon>Pteriomorphia</taxon>
        <taxon>Pterioida</taxon>
        <taxon>Pterioidea</taxon>
        <taxon>Pteriidae</taxon>
        <taxon>Pinctada</taxon>
    </lineage>
</organism>
<feature type="non-terminal residue" evidence="1">
    <location>
        <position position="1"/>
    </location>
</feature>
<dbReference type="EMBL" id="VSWD01000005">
    <property type="protein sequence ID" value="KAK3103632.1"/>
    <property type="molecule type" value="Genomic_DNA"/>
</dbReference>
<accession>A0AA88YM61</accession>
<keyword evidence="2" id="KW-1185">Reference proteome</keyword>
<evidence type="ECO:0000313" key="1">
    <source>
        <dbReference type="EMBL" id="KAK3103632.1"/>
    </source>
</evidence>
<proteinExistence type="predicted"/>
<dbReference type="Proteomes" id="UP001186944">
    <property type="component" value="Unassembled WGS sequence"/>
</dbReference>
<gene>
    <name evidence="1" type="ORF">FSP39_020641</name>
</gene>
<protein>
    <submittedName>
        <fullName evidence="1">Uncharacterized protein</fullName>
    </submittedName>
</protein>